<reference evidence="1" key="1">
    <citation type="submission" date="2023-03" db="EMBL/GenBank/DDBJ databases">
        <title>DFI Biobank Strains.</title>
        <authorList>
            <person name="Mostad J."/>
            <person name="Paddock L."/>
            <person name="Medina S."/>
            <person name="Waligurski E."/>
            <person name="Barat B."/>
            <person name="Smith R."/>
            <person name="Burgo V."/>
            <person name="Metcalfe C."/>
            <person name="Woodson C."/>
            <person name="Sundararajan A."/>
            <person name="Ramaswamy R."/>
            <person name="Lin H."/>
            <person name="Pamer E.G."/>
        </authorList>
    </citation>
    <scope>NUCLEOTIDE SEQUENCE</scope>
    <source>
        <strain evidence="1">DFI.9.5</strain>
    </source>
</reference>
<sequence length="101" mass="10877">VFCRSTFRRVSVTKLSSMDFAASGSSPEKAVRAEKFKVEEGASSKGGSAAYFGQPVNPAYCTDTMRCYFSFPIVKVLIDKDDPNAGGKGAGHIQFRVPGFL</sequence>
<name>A0AAW6MCP8_9BACE</name>
<proteinExistence type="predicted"/>
<feature type="non-terminal residue" evidence="1">
    <location>
        <position position="1"/>
    </location>
</feature>
<comment type="caution">
    <text evidence="1">The sequence shown here is derived from an EMBL/GenBank/DDBJ whole genome shotgun (WGS) entry which is preliminary data.</text>
</comment>
<accession>A0AAW6MCP8</accession>
<evidence type="ECO:0000313" key="2">
    <source>
        <dbReference type="Proteomes" id="UP001221924"/>
    </source>
</evidence>
<dbReference type="EMBL" id="JARFID010000623">
    <property type="protein sequence ID" value="MDE8698037.1"/>
    <property type="molecule type" value="Genomic_DNA"/>
</dbReference>
<dbReference type="AlphaFoldDB" id="A0AAW6MCP8"/>
<protein>
    <submittedName>
        <fullName evidence="1">Uncharacterized protein</fullName>
    </submittedName>
</protein>
<dbReference type="RefSeq" id="WP_275203043.1">
    <property type="nucleotide sequence ID" value="NZ_JARFID010000623.1"/>
</dbReference>
<dbReference type="Proteomes" id="UP001221924">
    <property type="component" value="Unassembled WGS sequence"/>
</dbReference>
<evidence type="ECO:0000313" key="1">
    <source>
        <dbReference type="EMBL" id="MDE8698037.1"/>
    </source>
</evidence>
<organism evidence="1 2">
    <name type="scientific">Bacteroides cellulosilyticus</name>
    <dbReference type="NCBI Taxonomy" id="246787"/>
    <lineage>
        <taxon>Bacteria</taxon>
        <taxon>Pseudomonadati</taxon>
        <taxon>Bacteroidota</taxon>
        <taxon>Bacteroidia</taxon>
        <taxon>Bacteroidales</taxon>
        <taxon>Bacteroidaceae</taxon>
        <taxon>Bacteroides</taxon>
    </lineage>
</organism>
<gene>
    <name evidence="1" type="ORF">PZH42_28970</name>
</gene>
<feature type="non-terminal residue" evidence="1">
    <location>
        <position position="101"/>
    </location>
</feature>